<dbReference type="PANTHER" id="PTHR11662">
    <property type="entry name" value="SOLUTE CARRIER FAMILY 17"/>
    <property type="match status" value="1"/>
</dbReference>
<proteinExistence type="predicted"/>
<evidence type="ECO:0000256" key="6">
    <source>
        <dbReference type="SAM" id="Phobius"/>
    </source>
</evidence>
<dbReference type="InterPro" id="IPR036259">
    <property type="entry name" value="MFS_trans_sf"/>
</dbReference>
<keyword evidence="5 6" id="KW-0472">Membrane</keyword>
<keyword evidence="2" id="KW-0813">Transport</keyword>
<dbReference type="PROSITE" id="PS50850">
    <property type="entry name" value="MFS"/>
    <property type="match status" value="1"/>
</dbReference>
<dbReference type="Proteomes" id="UP000183508">
    <property type="component" value="Unassembled WGS sequence"/>
</dbReference>
<feature type="transmembrane region" description="Helical" evidence="6">
    <location>
        <begin position="402"/>
        <end position="422"/>
    </location>
</feature>
<dbReference type="Gene3D" id="1.20.1250.20">
    <property type="entry name" value="MFS general substrate transporter like domains"/>
    <property type="match status" value="2"/>
</dbReference>
<dbReference type="InterPro" id="IPR050382">
    <property type="entry name" value="MFS_Na/Anion_cotransporter"/>
</dbReference>
<keyword evidence="9" id="KW-1185">Reference proteome</keyword>
<feature type="transmembrane region" description="Helical" evidence="6">
    <location>
        <begin position="82"/>
        <end position="101"/>
    </location>
</feature>
<evidence type="ECO:0000256" key="3">
    <source>
        <dbReference type="ARBA" id="ARBA00022692"/>
    </source>
</evidence>
<feature type="transmembrane region" description="Helical" evidence="6">
    <location>
        <begin position="372"/>
        <end position="396"/>
    </location>
</feature>
<dbReference type="RefSeq" id="WP_074955839.1">
    <property type="nucleotide sequence ID" value="NZ_FPBV01000025.1"/>
</dbReference>
<dbReference type="AlphaFoldDB" id="A0A1I7L560"/>
<evidence type="ECO:0000259" key="7">
    <source>
        <dbReference type="PROSITE" id="PS50850"/>
    </source>
</evidence>
<name>A0A1I7L560_9BACL</name>
<dbReference type="GO" id="GO:0022857">
    <property type="term" value="F:transmembrane transporter activity"/>
    <property type="evidence" value="ECO:0007669"/>
    <property type="project" value="InterPro"/>
</dbReference>
<dbReference type="STRING" id="392015.SAMN05421543_12533"/>
<protein>
    <submittedName>
        <fullName evidence="8">Sugar phosphate permease</fullName>
    </submittedName>
</protein>
<reference evidence="9" key="1">
    <citation type="submission" date="2016-10" db="EMBL/GenBank/DDBJ databases">
        <authorList>
            <person name="Varghese N."/>
        </authorList>
    </citation>
    <scope>NUCLEOTIDE SEQUENCE [LARGE SCALE GENOMIC DNA]</scope>
    <source>
        <strain evidence="9">DSM 17980</strain>
    </source>
</reference>
<keyword evidence="4 6" id="KW-1133">Transmembrane helix</keyword>
<dbReference type="PANTHER" id="PTHR11662:SF399">
    <property type="entry name" value="FI19708P1-RELATED"/>
    <property type="match status" value="1"/>
</dbReference>
<sequence length="445" mass="48917">MSVQQEGRRTHFRWVILGVICLMYLITYLDRTNISVAAPSISSDFGFSKVQMGVIFSSFVWAYAIGQVPGGWLGDRFGPRRVLASIVTWWSIFTIITAQAATYAAFIVIRFLFGLGEAGAFPTATRAMQLWFRKQERGFVQGITHSCSRFGAAIVPPIAATIILHYGWRAVFYAFGGLGILWAILFFLVYRNIPEEHRWVNRAELTYIRGVDAQGNLIPPVDTLKKPQVPWRKLLSSGNMWFIMMAYFCYNYAFYFYSTWLPTYLQEYRHFTLLKMGFFASIPLLAGVIGDTLGGLITDRIYRNTRNARFSRKVVAVPALVVAAIALIPAATTANPYVAVACLAVSLFFLEGMIGPQWCVPMDVGGAYSGTVSGMMSMGGNLAGVVSPIVFGALVQGGSWTAPFYVEAAVLILGACIWLFLLDPERSVVGSRAPAPDAAAAAGTV</sequence>
<feature type="transmembrane region" description="Helical" evidence="6">
    <location>
        <begin position="170"/>
        <end position="190"/>
    </location>
</feature>
<feature type="transmembrane region" description="Helical" evidence="6">
    <location>
        <begin position="337"/>
        <end position="360"/>
    </location>
</feature>
<keyword evidence="3 6" id="KW-0812">Transmembrane</keyword>
<evidence type="ECO:0000313" key="9">
    <source>
        <dbReference type="Proteomes" id="UP000183508"/>
    </source>
</evidence>
<feature type="transmembrane region" description="Helical" evidence="6">
    <location>
        <begin position="240"/>
        <end position="258"/>
    </location>
</feature>
<dbReference type="Pfam" id="PF07690">
    <property type="entry name" value="MFS_1"/>
    <property type="match status" value="1"/>
</dbReference>
<feature type="transmembrane region" description="Helical" evidence="6">
    <location>
        <begin position="314"/>
        <end position="331"/>
    </location>
</feature>
<accession>A0A1I7L560</accession>
<dbReference type="SUPFAM" id="SSF103473">
    <property type="entry name" value="MFS general substrate transporter"/>
    <property type="match status" value="1"/>
</dbReference>
<dbReference type="GO" id="GO:0005886">
    <property type="term" value="C:plasma membrane"/>
    <property type="evidence" value="ECO:0007669"/>
    <property type="project" value="UniProtKB-SubCell"/>
</dbReference>
<comment type="subcellular location">
    <subcellularLocation>
        <location evidence="1">Cell membrane</location>
        <topology evidence="1">Multi-pass membrane protein</topology>
    </subcellularLocation>
</comment>
<organism evidence="8 9">
    <name type="scientific">Alicyclobacillus macrosporangiidus</name>
    <dbReference type="NCBI Taxonomy" id="392015"/>
    <lineage>
        <taxon>Bacteria</taxon>
        <taxon>Bacillati</taxon>
        <taxon>Bacillota</taxon>
        <taxon>Bacilli</taxon>
        <taxon>Bacillales</taxon>
        <taxon>Alicyclobacillaceae</taxon>
        <taxon>Alicyclobacillus</taxon>
    </lineage>
</organism>
<feature type="transmembrane region" description="Helical" evidence="6">
    <location>
        <begin position="278"/>
        <end position="302"/>
    </location>
</feature>
<feature type="transmembrane region" description="Helical" evidence="6">
    <location>
        <begin position="50"/>
        <end position="70"/>
    </location>
</feature>
<evidence type="ECO:0000256" key="4">
    <source>
        <dbReference type="ARBA" id="ARBA00022989"/>
    </source>
</evidence>
<gene>
    <name evidence="8" type="ORF">SAMN05421543_12533</name>
</gene>
<dbReference type="EMBL" id="FPBV01000025">
    <property type="protein sequence ID" value="SFV04902.1"/>
    <property type="molecule type" value="Genomic_DNA"/>
</dbReference>
<evidence type="ECO:0000313" key="8">
    <source>
        <dbReference type="EMBL" id="SFV04902.1"/>
    </source>
</evidence>
<dbReference type="InterPro" id="IPR011701">
    <property type="entry name" value="MFS"/>
</dbReference>
<feature type="domain" description="Major facilitator superfamily (MFS) profile" evidence="7">
    <location>
        <begin position="16"/>
        <end position="426"/>
    </location>
</feature>
<evidence type="ECO:0000256" key="5">
    <source>
        <dbReference type="ARBA" id="ARBA00023136"/>
    </source>
</evidence>
<dbReference type="CDD" id="cd17319">
    <property type="entry name" value="MFS_ExuT_GudP_like"/>
    <property type="match status" value="1"/>
</dbReference>
<evidence type="ECO:0000256" key="2">
    <source>
        <dbReference type="ARBA" id="ARBA00022448"/>
    </source>
</evidence>
<feature type="transmembrane region" description="Helical" evidence="6">
    <location>
        <begin position="12"/>
        <end position="30"/>
    </location>
</feature>
<evidence type="ECO:0000256" key="1">
    <source>
        <dbReference type="ARBA" id="ARBA00004651"/>
    </source>
</evidence>
<dbReference type="InterPro" id="IPR020846">
    <property type="entry name" value="MFS_dom"/>
</dbReference>
<dbReference type="eggNOG" id="COG2271">
    <property type="taxonomic scope" value="Bacteria"/>
</dbReference>